<dbReference type="GO" id="GO:0015227">
    <property type="term" value="F:O-acyl-L-carnitine transmembrane transporter activity"/>
    <property type="evidence" value="ECO:0007669"/>
    <property type="project" value="TreeGrafter"/>
</dbReference>
<comment type="similarity">
    <text evidence="2 10">Belongs to the mitochondrial carrier (TC 2.A.29) family.</text>
</comment>
<dbReference type="Proteomes" id="UP000262825">
    <property type="component" value="Unassembled WGS sequence"/>
</dbReference>
<evidence type="ECO:0000256" key="7">
    <source>
        <dbReference type="ARBA" id="ARBA00023128"/>
    </source>
</evidence>
<evidence type="ECO:0000256" key="8">
    <source>
        <dbReference type="ARBA" id="ARBA00023136"/>
    </source>
</evidence>
<feature type="repeat" description="Solcar" evidence="9">
    <location>
        <begin position="229"/>
        <end position="322"/>
    </location>
</feature>
<evidence type="ECO:0000256" key="10">
    <source>
        <dbReference type="RuleBase" id="RU000488"/>
    </source>
</evidence>
<proteinExistence type="inferred from homology"/>
<dbReference type="Pfam" id="PF00153">
    <property type="entry name" value="Mito_carr"/>
    <property type="match status" value="3"/>
</dbReference>
<evidence type="ECO:0000256" key="6">
    <source>
        <dbReference type="ARBA" id="ARBA00022989"/>
    </source>
</evidence>
<keyword evidence="13" id="KW-1185">Reference proteome</keyword>
<sequence length="328" mass="35504">MSLEIEDQEQLIERTITNPSNNNSKLRENIQSFVAGGVGGVFSVLVGHPFDLIKVRCQSNQASGLLDAIRQIQNTASTAINNSASGPKRLINIAGFYKGVGPPLVGVTPIFAVSFWGYNLGKDVVEYFDNTKSYTTNYTLSTTQMAIAGFLSAIPTTAITTPIERVKVVMQTTHNNLSMFETAREMNIRSLFKGCIATFARDGPGSALYFASYEYTKNRLSKNDDKDAMNISNIMIAGGVAGIAMWLGVFPIDTIKTKLQASATTKNTPGTQTNSNIISVAKQIYTKNGGIRGFYPGLGPALLRAVPANAATFLGVELAHYLFKEFNL</sequence>
<dbReference type="VEuPathDB" id="FungiDB:SCODWIG_02637"/>
<dbReference type="SUPFAM" id="SSF103506">
    <property type="entry name" value="Mitochondrial carrier"/>
    <property type="match status" value="1"/>
</dbReference>
<dbReference type="PANTHER" id="PTHR45624:SF4">
    <property type="entry name" value="CONGESTED-LIKE TRACHEA PROTEIN-RELATED"/>
    <property type="match status" value="1"/>
</dbReference>
<evidence type="ECO:0000256" key="5">
    <source>
        <dbReference type="ARBA" id="ARBA00022737"/>
    </source>
</evidence>
<dbReference type="InterPro" id="IPR050567">
    <property type="entry name" value="Mitochondrial_Carrier"/>
</dbReference>
<feature type="transmembrane region" description="Helical" evidence="11">
    <location>
        <begin position="231"/>
        <end position="250"/>
    </location>
</feature>
<dbReference type="GO" id="GO:0006839">
    <property type="term" value="P:mitochondrial transport"/>
    <property type="evidence" value="ECO:0007669"/>
    <property type="project" value="TreeGrafter"/>
</dbReference>
<evidence type="ECO:0000313" key="13">
    <source>
        <dbReference type="Proteomes" id="UP000262825"/>
    </source>
</evidence>
<keyword evidence="6 11" id="KW-1133">Transmembrane helix</keyword>
<dbReference type="GO" id="GO:1902603">
    <property type="term" value="P:carnitine transmembrane transport"/>
    <property type="evidence" value="ECO:0007669"/>
    <property type="project" value="TreeGrafter"/>
</dbReference>
<protein>
    <submittedName>
        <fullName evidence="12">Related to Mitochondrial carnitine carrier</fullName>
    </submittedName>
</protein>
<reference evidence="13" key="1">
    <citation type="submission" date="2018-06" db="EMBL/GenBank/DDBJ databases">
        <authorList>
            <person name="Guldener U."/>
        </authorList>
    </citation>
    <scope>NUCLEOTIDE SEQUENCE [LARGE SCALE GENOMIC DNA]</scope>
    <source>
        <strain evidence="13">UTAD17</strain>
    </source>
</reference>
<dbReference type="EMBL" id="UFAJ01000484">
    <property type="protein sequence ID" value="SSD60876.1"/>
    <property type="molecule type" value="Genomic_DNA"/>
</dbReference>
<dbReference type="InterPro" id="IPR018108">
    <property type="entry name" value="MCP_transmembrane"/>
</dbReference>
<evidence type="ECO:0000313" key="12">
    <source>
        <dbReference type="EMBL" id="SSD60876.1"/>
    </source>
</evidence>
<dbReference type="PANTHER" id="PTHR45624">
    <property type="entry name" value="MITOCHONDRIAL BASIC AMINO ACIDS TRANSPORTER-RELATED"/>
    <property type="match status" value="1"/>
</dbReference>
<keyword evidence="4 9" id="KW-0812">Transmembrane</keyword>
<dbReference type="Gene3D" id="1.50.40.10">
    <property type="entry name" value="Mitochondrial carrier domain"/>
    <property type="match status" value="2"/>
</dbReference>
<evidence type="ECO:0000256" key="2">
    <source>
        <dbReference type="ARBA" id="ARBA00006375"/>
    </source>
</evidence>
<dbReference type="GO" id="GO:0031966">
    <property type="term" value="C:mitochondrial membrane"/>
    <property type="evidence" value="ECO:0007669"/>
    <property type="project" value="UniProtKB-SubCell"/>
</dbReference>
<keyword evidence="3 10" id="KW-0813">Transport</keyword>
<evidence type="ECO:0000256" key="11">
    <source>
        <dbReference type="SAM" id="Phobius"/>
    </source>
</evidence>
<comment type="subcellular location">
    <subcellularLocation>
        <location evidence="1">Mitochondrion membrane</location>
        <topology evidence="1">Multi-pass membrane protein</topology>
    </subcellularLocation>
</comment>
<gene>
    <name evidence="12" type="ORF">SCODWIG_02637</name>
</gene>
<dbReference type="InterPro" id="IPR023395">
    <property type="entry name" value="MCP_dom_sf"/>
</dbReference>
<feature type="repeat" description="Solcar" evidence="9">
    <location>
        <begin position="140"/>
        <end position="219"/>
    </location>
</feature>
<evidence type="ECO:0000256" key="3">
    <source>
        <dbReference type="ARBA" id="ARBA00022448"/>
    </source>
</evidence>
<name>A0A376B889_9ASCO</name>
<evidence type="ECO:0000256" key="9">
    <source>
        <dbReference type="PROSITE-ProRule" id="PRU00282"/>
    </source>
</evidence>
<accession>A0A376B889</accession>
<dbReference type="AlphaFoldDB" id="A0A376B889"/>
<keyword evidence="7" id="KW-0496">Mitochondrion</keyword>
<keyword evidence="8 9" id="KW-0472">Membrane</keyword>
<dbReference type="PROSITE" id="PS50920">
    <property type="entry name" value="SOLCAR"/>
    <property type="match status" value="3"/>
</dbReference>
<feature type="repeat" description="Solcar" evidence="9">
    <location>
        <begin position="27"/>
        <end position="124"/>
    </location>
</feature>
<evidence type="ECO:0000256" key="4">
    <source>
        <dbReference type="ARBA" id="ARBA00022692"/>
    </source>
</evidence>
<evidence type="ECO:0000256" key="1">
    <source>
        <dbReference type="ARBA" id="ARBA00004225"/>
    </source>
</evidence>
<keyword evidence="5" id="KW-0677">Repeat</keyword>
<organism evidence="12 13">
    <name type="scientific">Saccharomycodes ludwigii</name>
    <dbReference type="NCBI Taxonomy" id="36035"/>
    <lineage>
        <taxon>Eukaryota</taxon>
        <taxon>Fungi</taxon>
        <taxon>Dikarya</taxon>
        <taxon>Ascomycota</taxon>
        <taxon>Saccharomycotina</taxon>
        <taxon>Saccharomycetes</taxon>
        <taxon>Saccharomycodales</taxon>
        <taxon>Saccharomycodaceae</taxon>
        <taxon>Saccharomycodes</taxon>
    </lineage>
</organism>